<dbReference type="PRINTS" id="PR00411">
    <property type="entry name" value="PNDRDTASEI"/>
</dbReference>
<evidence type="ECO:0000256" key="1">
    <source>
        <dbReference type="ARBA" id="ARBA00023002"/>
    </source>
</evidence>
<dbReference type="SUPFAM" id="SSF51905">
    <property type="entry name" value="FAD/NAD(P)-binding domain"/>
    <property type="match status" value="1"/>
</dbReference>
<sequence>MNPIDDARDHSNPPKSRREGRESPSEISTVQADGDRGCCHTSTGGECAAETSSLPTSSCCDTMGEPTLVDGSVELHSSTVGWEDPNRDLPVVVIGAGPVGLAAAANLAERGQCFLLLESGNRVAASMWQWRHVRLFTPWSFLLDPVGKRLLSASGSWSAPSEDRVPNASELIERFLDPLASHPAIAPHLKLDHKVISVSREGHDRMKNGMRNQAPFLLIVETPDGPQRIRARAVIDASGTWTTPNPLGAGGVPADGEQQLRHRIQYGMPDVLDRDRDRYADQRVLVVGSGHSATGNILSLVELAKTFPGTSISWGIRRKNAAKLWGGGNADEIAERGRLGDNAKHAVEQGKVTLLTDLSVTSLRETDAGTEVIDVAGDTRVIVDEIIVASGARPDLTMHRELRLEFDPATEAAKNLGPLIDPNHHSCGSVPPHGAEQLRQPEQNFFFAGMKSYGRAPTFLLMTGYEQVRSIVAALSGDHQAARKVELELPSTGVCSTDFAFAEDTSPPA</sequence>
<gene>
    <name evidence="3" type="ORF">QTN89_23440</name>
</gene>
<organism evidence="3 4">
    <name type="scientific">Roseiconus lacunae</name>
    <dbReference type="NCBI Taxonomy" id="2605694"/>
    <lineage>
        <taxon>Bacteria</taxon>
        <taxon>Pseudomonadati</taxon>
        <taxon>Planctomycetota</taxon>
        <taxon>Planctomycetia</taxon>
        <taxon>Pirellulales</taxon>
        <taxon>Pirellulaceae</taxon>
        <taxon>Roseiconus</taxon>
    </lineage>
</organism>
<evidence type="ECO:0000313" key="3">
    <source>
        <dbReference type="EMBL" id="MDM4018425.1"/>
    </source>
</evidence>
<dbReference type="PANTHER" id="PTHR43539">
    <property type="entry name" value="FLAVIN-BINDING MONOOXYGENASE-LIKE PROTEIN (AFU_ORTHOLOGUE AFUA_4G09220)"/>
    <property type="match status" value="1"/>
</dbReference>
<protein>
    <submittedName>
        <fullName evidence="3">FAD-dependent oxidoreductase</fullName>
    </submittedName>
</protein>
<dbReference type="Pfam" id="PF13738">
    <property type="entry name" value="Pyr_redox_3"/>
    <property type="match status" value="1"/>
</dbReference>
<dbReference type="InterPro" id="IPR050982">
    <property type="entry name" value="Auxin_biosynth/cation_transpt"/>
</dbReference>
<dbReference type="Gene3D" id="3.50.50.60">
    <property type="entry name" value="FAD/NAD(P)-binding domain"/>
    <property type="match status" value="1"/>
</dbReference>
<evidence type="ECO:0000313" key="4">
    <source>
        <dbReference type="Proteomes" id="UP001239462"/>
    </source>
</evidence>
<keyword evidence="4" id="KW-1185">Reference proteome</keyword>
<dbReference type="Proteomes" id="UP001239462">
    <property type="component" value="Unassembled WGS sequence"/>
</dbReference>
<dbReference type="EMBL" id="JASZZN010000021">
    <property type="protein sequence ID" value="MDM4018425.1"/>
    <property type="molecule type" value="Genomic_DNA"/>
</dbReference>
<proteinExistence type="predicted"/>
<dbReference type="PANTHER" id="PTHR43539:SF78">
    <property type="entry name" value="FLAVIN-CONTAINING MONOOXYGENASE"/>
    <property type="match status" value="1"/>
</dbReference>
<name>A0ABT7PPN9_9BACT</name>
<dbReference type="PRINTS" id="PR00368">
    <property type="entry name" value="FADPNR"/>
</dbReference>
<dbReference type="RefSeq" id="WP_289166243.1">
    <property type="nucleotide sequence ID" value="NZ_JASZZN010000021.1"/>
</dbReference>
<evidence type="ECO:0000256" key="2">
    <source>
        <dbReference type="SAM" id="MobiDB-lite"/>
    </source>
</evidence>
<comment type="caution">
    <text evidence="3">The sequence shown here is derived from an EMBL/GenBank/DDBJ whole genome shotgun (WGS) entry which is preliminary data.</text>
</comment>
<reference evidence="3 4" key="1">
    <citation type="submission" date="2023-06" db="EMBL/GenBank/DDBJ databases">
        <title>Roseiconus lacunae JC819 isolated from Gulf of Mannar region, Tamil Nadu.</title>
        <authorList>
            <person name="Pk S."/>
            <person name="Ch S."/>
            <person name="Ch V.R."/>
        </authorList>
    </citation>
    <scope>NUCLEOTIDE SEQUENCE [LARGE SCALE GENOMIC DNA]</scope>
    <source>
        <strain evidence="3 4">JC819</strain>
    </source>
</reference>
<feature type="region of interest" description="Disordered" evidence="2">
    <location>
        <begin position="1"/>
        <end position="35"/>
    </location>
</feature>
<feature type="compositionally biased region" description="Basic and acidic residues" evidence="2">
    <location>
        <begin position="1"/>
        <end position="24"/>
    </location>
</feature>
<dbReference type="InterPro" id="IPR036188">
    <property type="entry name" value="FAD/NAD-bd_sf"/>
</dbReference>
<accession>A0ABT7PPN9</accession>
<keyword evidence="1" id="KW-0560">Oxidoreductase</keyword>